<dbReference type="AlphaFoldDB" id="A0AAV6VIM0"/>
<dbReference type="Proteomes" id="UP000827092">
    <property type="component" value="Unassembled WGS sequence"/>
</dbReference>
<reference evidence="1 2" key="1">
    <citation type="journal article" date="2022" name="Nat. Ecol. Evol.">
        <title>A masculinizing supergene underlies an exaggerated male reproductive morph in a spider.</title>
        <authorList>
            <person name="Hendrickx F."/>
            <person name="De Corte Z."/>
            <person name="Sonet G."/>
            <person name="Van Belleghem S.M."/>
            <person name="Kostlbacher S."/>
            <person name="Vangestel C."/>
        </authorList>
    </citation>
    <scope>NUCLEOTIDE SEQUENCE [LARGE SCALE GENOMIC DNA]</scope>
    <source>
        <strain evidence="1">W744_W776</strain>
    </source>
</reference>
<protein>
    <submittedName>
        <fullName evidence="1">Uncharacterized protein</fullName>
    </submittedName>
</protein>
<comment type="caution">
    <text evidence="1">The sequence shown here is derived from an EMBL/GenBank/DDBJ whole genome shotgun (WGS) entry which is preliminary data.</text>
</comment>
<sequence length="68" mass="7843">MMDLHSRCKKKPYKDDFFASILKDVVPPGIKSTTKTNSSDTTSSIFLQTFSFYNKKKVTTAEKQMRMN</sequence>
<evidence type="ECO:0000313" key="2">
    <source>
        <dbReference type="Proteomes" id="UP000827092"/>
    </source>
</evidence>
<keyword evidence="2" id="KW-1185">Reference proteome</keyword>
<dbReference type="EMBL" id="JAFNEN010000071">
    <property type="protein sequence ID" value="KAG8196387.1"/>
    <property type="molecule type" value="Genomic_DNA"/>
</dbReference>
<name>A0AAV6VIM0_9ARAC</name>
<evidence type="ECO:0000313" key="1">
    <source>
        <dbReference type="EMBL" id="KAG8196387.1"/>
    </source>
</evidence>
<accession>A0AAV6VIM0</accession>
<gene>
    <name evidence="1" type="ORF">JTE90_009602</name>
</gene>
<organism evidence="1 2">
    <name type="scientific">Oedothorax gibbosus</name>
    <dbReference type="NCBI Taxonomy" id="931172"/>
    <lineage>
        <taxon>Eukaryota</taxon>
        <taxon>Metazoa</taxon>
        <taxon>Ecdysozoa</taxon>
        <taxon>Arthropoda</taxon>
        <taxon>Chelicerata</taxon>
        <taxon>Arachnida</taxon>
        <taxon>Araneae</taxon>
        <taxon>Araneomorphae</taxon>
        <taxon>Entelegynae</taxon>
        <taxon>Araneoidea</taxon>
        <taxon>Linyphiidae</taxon>
        <taxon>Erigoninae</taxon>
        <taxon>Oedothorax</taxon>
    </lineage>
</organism>
<proteinExistence type="predicted"/>